<evidence type="ECO:0000256" key="1">
    <source>
        <dbReference type="SAM" id="Phobius"/>
    </source>
</evidence>
<proteinExistence type="predicted"/>
<dbReference type="EMBL" id="QARO01000006">
    <property type="protein sequence ID" value="PUF61233.1"/>
    <property type="molecule type" value="Genomic_DNA"/>
</dbReference>
<keyword evidence="1" id="KW-0812">Transmembrane</keyword>
<reference evidence="4 5" key="1">
    <citation type="submission" date="2018-04" db="EMBL/GenBank/DDBJ databases">
        <title>Whole genome sequencing of Salmonella enterica.</title>
        <authorList>
            <person name="Bell R."/>
        </authorList>
    </citation>
    <scope>NUCLEOTIDE SEQUENCE [LARGE SCALE GENOMIC DNA]</scope>
    <source>
        <strain evidence="2 5">CFSAN058609</strain>
        <strain evidence="3 4">CFSAN058610</strain>
    </source>
</reference>
<accession>A0A7Z1Q519</accession>
<evidence type="ECO:0000313" key="2">
    <source>
        <dbReference type="EMBL" id="PUF40046.1"/>
    </source>
</evidence>
<keyword evidence="1" id="KW-1133">Transmembrane helix</keyword>
<gene>
    <name evidence="3" type="ORF">DAX73_07615</name>
    <name evidence="2" type="ORF">DAX92_06355</name>
</gene>
<dbReference type="EMBL" id="QARP01000005">
    <property type="protein sequence ID" value="PUF40046.1"/>
    <property type="molecule type" value="Genomic_DNA"/>
</dbReference>
<sequence>MVASKKITGDTDGSRCGCVRDISAFYASFHEKPFPGTLKPPVMAVAGFCSSGVVLSGWSVVALAGWLALAGGVCGGSVWRSPCSSDFAGFRQIPLKQS</sequence>
<feature type="transmembrane region" description="Helical" evidence="1">
    <location>
        <begin position="42"/>
        <end position="70"/>
    </location>
</feature>
<dbReference type="Proteomes" id="UP000251540">
    <property type="component" value="Unassembled WGS sequence"/>
</dbReference>
<dbReference type="AlphaFoldDB" id="A0A7Z1Q519"/>
<keyword evidence="1" id="KW-0472">Membrane</keyword>
<organism evidence="2 5">
    <name type="scientific">Salmonella enterica I</name>
    <dbReference type="NCBI Taxonomy" id="59201"/>
    <lineage>
        <taxon>Bacteria</taxon>
        <taxon>Pseudomonadati</taxon>
        <taxon>Pseudomonadota</taxon>
        <taxon>Gammaproteobacteria</taxon>
        <taxon>Enterobacterales</taxon>
        <taxon>Enterobacteriaceae</taxon>
        <taxon>Salmonella</taxon>
    </lineage>
</organism>
<name>A0A7Z1Q519_SALET</name>
<comment type="caution">
    <text evidence="2">The sequence shown here is derived from an EMBL/GenBank/DDBJ whole genome shotgun (WGS) entry which is preliminary data.</text>
</comment>
<protein>
    <submittedName>
        <fullName evidence="2">Uncharacterized protein</fullName>
    </submittedName>
</protein>
<evidence type="ECO:0000313" key="4">
    <source>
        <dbReference type="Proteomes" id="UP000251351"/>
    </source>
</evidence>
<evidence type="ECO:0000313" key="5">
    <source>
        <dbReference type="Proteomes" id="UP000251540"/>
    </source>
</evidence>
<evidence type="ECO:0000313" key="3">
    <source>
        <dbReference type="EMBL" id="PUF61233.1"/>
    </source>
</evidence>
<dbReference type="Proteomes" id="UP000251351">
    <property type="component" value="Unassembled WGS sequence"/>
</dbReference>